<organism evidence="1 2">
    <name type="scientific">Rangifer tarandus platyrhynchus</name>
    <name type="common">Svalbard reindeer</name>
    <dbReference type="NCBI Taxonomy" id="3082113"/>
    <lineage>
        <taxon>Eukaryota</taxon>
        <taxon>Metazoa</taxon>
        <taxon>Chordata</taxon>
        <taxon>Craniata</taxon>
        <taxon>Vertebrata</taxon>
        <taxon>Euteleostomi</taxon>
        <taxon>Mammalia</taxon>
        <taxon>Eutheria</taxon>
        <taxon>Laurasiatheria</taxon>
        <taxon>Artiodactyla</taxon>
        <taxon>Ruminantia</taxon>
        <taxon>Pecora</taxon>
        <taxon>Cervidae</taxon>
        <taxon>Odocoileinae</taxon>
        <taxon>Rangifer</taxon>
    </lineage>
</organism>
<reference evidence="1" key="1">
    <citation type="submission" date="2025-03" db="EMBL/GenBank/DDBJ databases">
        <authorList>
            <consortium name="ELIXIR-Norway"/>
            <consortium name="Elixir Norway"/>
        </authorList>
    </citation>
    <scope>NUCLEOTIDE SEQUENCE</scope>
</reference>
<proteinExistence type="predicted"/>
<sequence>RHGYRDQSPNARKRYRSQTQKHTTEHPCLHQEVGTGSPGNVAAQVCGHMSAQLSGSSTHQILLYLLQLMGQVLAYLQKSPSFSCKTCALLTLGVQLSLESNYSVHKDGVL</sequence>
<gene>
    <name evidence="1" type="ORF">MRATA1EN22A_LOCUS22053</name>
</gene>
<feature type="non-terminal residue" evidence="1">
    <location>
        <position position="110"/>
    </location>
</feature>
<dbReference type="Proteomes" id="UP001162501">
    <property type="component" value="Chromosome 34"/>
</dbReference>
<feature type="non-terminal residue" evidence="1">
    <location>
        <position position="1"/>
    </location>
</feature>
<protein>
    <submittedName>
        <fullName evidence="1">Uncharacterized protein</fullName>
    </submittedName>
</protein>
<accession>A0ACB1ML52</accession>
<evidence type="ECO:0000313" key="1">
    <source>
        <dbReference type="EMBL" id="CAN0498053.1"/>
    </source>
</evidence>
<dbReference type="EMBL" id="OZ243562">
    <property type="protein sequence ID" value="CAN0498053.1"/>
    <property type="molecule type" value="Genomic_DNA"/>
</dbReference>
<evidence type="ECO:0000313" key="2">
    <source>
        <dbReference type="Proteomes" id="UP001162501"/>
    </source>
</evidence>
<name>A0ACB1ML52_RANTA</name>